<sequence length="422" mass="43888">MKPRDAVRLAGRSLLGHRLRSALTIVGIVIGISTVIMFASFGLSVQTDVIGEFEETAASEIVIVTGDIGLDSDGGFGDGPPPGDVDSFALPAVTTHDLEQVERIDGVESVIPRGSIPATSVEHDNETLVQDVVATSPAAFSEDDFESGGPFEQGESGSVVLSETSAEAFETNITAGDTVVVDYGDEREEFTVAGVVTEARGGLGAFGPLSPEVYVPTDPYYRTYGESVESPTLGVDQAAYRQVTVVAEADRVTETSETVGVYFDEESDAGQVLDDGVTVQSAADLVDGVEAVLEDIIQLVAGIGVLALLVGAFGIANIMLVSVTERTKEIGIMKANGARNREVMGLFLAESVLLGLAGAVIGIPTGLAVGFGASVYADVGFTIPYGWIVVATAMGVATGIVSGLYPAWRAARVDPIDALRYE</sequence>
<dbReference type="KEGG" id="nag:AArcMg_4048"/>
<dbReference type="KEGG" id="nan:AArc1_5021"/>
<name>A0A346P9M7_9EURY</name>
<feature type="domain" description="MacB-like periplasmic core" evidence="9">
    <location>
        <begin position="21"/>
        <end position="249"/>
    </location>
</feature>
<dbReference type="GO" id="GO:0022857">
    <property type="term" value="F:transmembrane transporter activity"/>
    <property type="evidence" value="ECO:0007669"/>
    <property type="project" value="TreeGrafter"/>
</dbReference>
<dbReference type="AlphaFoldDB" id="A0A346P9M7"/>
<evidence type="ECO:0000256" key="1">
    <source>
        <dbReference type="ARBA" id="ARBA00004651"/>
    </source>
</evidence>
<evidence type="ECO:0000256" key="2">
    <source>
        <dbReference type="ARBA" id="ARBA00022475"/>
    </source>
</evidence>
<dbReference type="GeneID" id="37640332"/>
<dbReference type="Proteomes" id="UP000258613">
    <property type="component" value="Plasmid pAArc-Mg-01"/>
</dbReference>
<dbReference type="InterPro" id="IPR025857">
    <property type="entry name" value="MacB_PCD"/>
</dbReference>
<dbReference type="Pfam" id="PF12704">
    <property type="entry name" value="MacB_PCD"/>
    <property type="match status" value="1"/>
</dbReference>
<keyword evidence="12" id="KW-1185">Reference proteome</keyword>
<dbReference type="PANTHER" id="PTHR30572:SF4">
    <property type="entry name" value="ABC TRANSPORTER PERMEASE YTRF"/>
    <property type="match status" value="1"/>
</dbReference>
<gene>
    <name evidence="10" type="ORF">AArc1_5021</name>
    <name evidence="11" type="ORF">AArcMg_4048</name>
</gene>
<feature type="transmembrane region" description="Helical" evidence="7">
    <location>
        <begin position="21"/>
        <end position="43"/>
    </location>
</feature>
<evidence type="ECO:0000313" key="10">
    <source>
        <dbReference type="EMBL" id="AXR76222.1"/>
    </source>
</evidence>
<keyword evidence="3 7" id="KW-0812">Transmembrane</keyword>
<geneLocation type="plasmid" evidence="10">
    <name>pAArc1-02</name>
</geneLocation>
<feature type="domain" description="ABC3 transporter permease C-terminal" evidence="8">
    <location>
        <begin position="303"/>
        <end position="415"/>
    </location>
</feature>
<dbReference type="Proteomes" id="UP000258707">
    <property type="component" value="Plasmid pAArc1-02"/>
</dbReference>
<evidence type="ECO:0000259" key="9">
    <source>
        <dbReference type="Pfam" id="PF12704"/>
    </source>
</evidence>
<keyword evidence="4 7" id="KW-1133">Transmembrane helix</keyword>
<reference evidence="11 12" key="2">
    <citation type="submission" date="2018-02" db="EMBL/GenBank/DDBJ databases">
        <title>Phenotypic and genomic properties of facultatively anaerobic sulfur-reducing natronoarchaea from hypersaline soda lakes.</title>
        <authorList>
            <person name="Sorokin D.Y."/>
            <person name="Kublanov I.V."/>
            <person name="Roman P."/>
            <person name="Sinninghe Damste J.S."/>
            <person name="Golyshin P.N."/>
            <person name="Rojo D."/>
            <person name="Ciordia S."/>
            <person name="Mena M.D.C."/>
            <person name="Ferrer M."/>
            <person name="Messina E."/>
            <person name="Smedile F."/>
            <person name="La Spada G."/>
            <person name="La Cono V."/>
            <person name="Yakimov M.M."/>
        </authorList>
    </citation>
    <scope>NUCLEOTIDE SEQUENCE [LARGE SCALE GENOMIC DNA]</scope>
    <source>
        <strain evidence="11 12">AArc-Mg</strain>
        <plasmid evidence="11">pAArc-Mg-01</plasmid>
        <plasmid evidence="12">paarc-mg-01</plasmid>
    </source>
</reference>
<evidence type="ECO:0000256" key="6">
    <source>
        <dbReference type="ARBA" id="ARBA00038076"/>
    </source>
</evidence>
<evidence type="ECO:0000313" key="13">
    <source>
        <dbReference type="Proteomes" id="UP000258707"/>
    </source>
</evidence>
<dbReference type="PANTHER" id="PTHR30572">
    <property type="entry name" value="MEMBRANE COMPONENT OF TRANSPORTER-RELATED"/>
    <property type="match status" value="1"/>
</dbReference>
<accession>A0A346P9M7</accession>
<keyword evidence="2" id="KW-1003">Cell membrane</keyword>
<evidence type="ECO:0000256" key="7">
    <source>
        <dbReference type="SAM" id="Phobius"/>
    </source>
</evidence>
<comment type="similarity">
    <text evidence="6">Belongs to the ABC-4 integral membrane protein family.</text>
</comment>
<dbReference type="GO" id="GO:0005886">
    <property type="term" value="C:plasma membrane"/>
    <property type="evidence" value="ECO:0007669"/>
    <property type="project" value="UniProtKB-SubCell"/>
</dbReference>
<geneLocation type="plasmid" evidence="13">
    <name>paarc1-02</name>
</geneLocation>
<dbReference type="EMBL" id="CP024046">
    <property type="protein sequence ID" value="AXR76222.1"/>
    <property type="molecule type" value="Genomic_DNA"/>
</dbReference>
<geneLocation type="plasmid" evidence="11">
    <name>pAArc-Mg-01</name>
</geneLocation>
<evidence type="ECO:0000259" key="8">
    <source>
        <dbReference type="Pfam" id="PF02687"/>
    </source>
</evidence>
<evidence type="ECO:0000313" key="11">
    <source>
        <dbReference type="EMBL" id="AXR79873.1"/>
    </source>
</evidence>
<evidence type="ECO:0000256" key="4">
    <source>
        <dbReference type="ARBA" id="ARBA00022989"/>
    </source>
</evidence>
<reference evidence="10 13" key="1">
    <citation type="submission" date="2017-10" db="EMBL/GenBank/DDBJ databases">
        <title>Phenotypic and genomic properties of facultatively anaerobic sulfur-reducing natronoarchaea from hypersaline soda lakes.</title>
        <authorList>
            <person name="Sorokin D.Y."/>
            <person name="Kublanov I.V."/>
            <person name="Roman P."/>
            <person name="Sinninghe Damste J.S."/>
            <person name="Golyshin P.N."/>
            <person name="Rojo D."/>
            <person name="Ciordia S."/>
            <person name="Mena Md.C."/>
            <person name="Ferrer M."/>
            <person name="Messina E."/>
            <person name="Smedile F."/>
            <person name="La Spada G."/>
            <person name="La Cono V."/>
            <person name="Yakimov M.M."/>
        </authorList>
    </citation>
    <scope>NUCLEOTIDE SEQUENCE [LARGE SCALE GENOMIC DNA]</scope>
    <source>
        <strain evidence="10 13">AArc1</strain>
        <plasmid evidence="13">paarc1-02</plasmid>
        <plasmid evidence="10">pAArc1-02</plasmid>
    </source>
</reference>
<proteinExistence type="inferred from homology"/>
<dbReference type="RefSeq" id="WP_117362430.1">
    <property type="nucleotide sequence ID" value="NZ_CP024046.1"/>
</dbReference>
<evidence type="ECO:0000256" key="3">
    <source>
        <dbReference type="ARBA" id="ARBA00022692"/>
    </source>
</evidence>
<dbReference type="EMBL" id="CP027032">
    <property type="protein sequence ID" value="AXR79873.1"/>
    <property type="molecule type" value="Genomic_DNA"/>
</dbReference>
<organism evidence="10 13">
    <name type="scientific">Natrarchaeobaculum sulfurireducens</name>
    <dbReference type="NCBI Taxonomy" id="2044521"/>
    <lineage>
        <taxon>Archaea</taxon>
        <taxon>Methanobacteriati</taxon>
        <taxon>Methanobacteriota</taxon>
        <taxon>Stenosarchaea group</taxon>
        <taxon>Halobacteria</taxon>
        <taxon>Halobacteriales</taxon>
        <taxon>Natrialbaceae</taxon>
        <taxon>Natrarchaeobaculum</taxon>
    </lineage>
</organism>
<dbReference type="OrthoDB" id="11469at2157"/>
<protein>
    <submittedName>
        <fullName evidence="10">ABC transporter permease</fullName>
    </submittedName>
    <submittedName>
        <fullName evidence="11">ABC-type antimicrobial peptide transport system, permease component</fullName>
    </submittedName>
</protein>
<feature type="transmembrane region" description="Helical" evidence="7">
    <location>
        <begin position="299"/>
        <end position="323"/>
    </location>
</feature>
<dbReference type="Pfam" id="PF02687">
    <property type="entry name" value="FtsX"/>
    <property type="match status" value="1"/>
</dbReference>
<keyword evidence="10" id="KW-0614">Plasmid</keyword>
<dbReference type="InterPro" id="IPR003838">
    <property type="entry name" value="ABC3_permease_C"/>
</dbReference>
<feature type="transmembrane region" description="Helical" evidence="7">
    <location>
        <begin position="344"/>
        <end position="373"/>
    </location>
</feature>
<keyword evidence="5 7" id="KW-0472">Membrane</keyword>
<geneLocation type="plasmid" evidence="12">
    <name>paarc-mg-01</name>
</geneLocation>
<evidence type="ECO:0000256" key="5">
    <source>
        <dbReference type="ARBA" id="ARBA00023136"/>
    </source>
</evidence>
<accession>A0A346PK28</accession>
<dbReference type="InterPro" id="IPR050250">
    <property type="entry name" value="Macrolide_Exporter_MacB"/>
</dbReference>
<evidence type="ECO:0000313" key="12">
    <source>
        <dbReference type="Proteomes" id="UP000258613"/>
    </source>
</evidence>
<feature type="transmembrane region" description="Helical" evidence="7">
    <location>
        <begin position="385"/>
        <end position="405"/>
    </location>
</feature>
<comment type="subcellular location">
    <subcellularLocation>
        <location evidence="1">Cell membrane</location>
        <topology evidence="1">Multi-pass membrane protein</topology>
    </subcellularLocation>
</comment>